<evidence type="ECO:0000313" key="3">
    <source>
        <dbReference type="Proteomes" id="UP000076842"/>
    </source>
</evidence>
<gene>
    <name evidence="2" type="ORF">CALCODRAFT_182639</name>
</gene>
<sequence>MPVQIWFCFLLSCTWGQEKMRIAGLDVDQAWEVWRFSSQGQLFGNTPRGCWSCSSKEYSLCTRACLYTVFCSLLSVEVLLVPSPRRSRSGLYHSLSADMERCGFLCGILTRHGTFGASIFKVNSLETHVEFARPAAQTGSLLCAAHRRAGRTHVLLPCTIPCLLRVMPDARKSVPRTGFSCFCS</sequence>
<accession>A0A165HSC0</accession>
<feature type="signal peptide" evidence="1">
    <location>
        <begin position="1"/>
        <end position="16"/>
    </location>
</feature>
<dbReference type="InParanoid" id="A0A165HSC0"/>
<dbReference type="AlphaFoldDB" id="A0A165HSC0"/>
<feature type="chain" id="PRO_5007858863" description="Secreted protein" evidence="1">
    <location>
        <begin position="17"/>
        <end position="184"/>
    </location>
</feature>
<evidence type="ECO:0000313" key="2">
    <source>
        <dbReference type="EMBL" id="KZT59677.1"/>
    </source>
</evidence>
<protein>
    <recommendedName>
        <fullName evidence="4">Secreted protein</fullName>
    </recommendedName>
</protein>
<proteinExistence type="predicted"/>
<dbReference type="Proteomes" id="UP000076842">
    <property type="component" value="Unassembled WGS sequence"/>
</dbReference>
<evidence type="ECO:0008006" key="4">
    <source>
        <dbReference type="Google" id="ProtNLM"/>
    </source>
</evidence>
<dbReference type="EMBL" id="KV423938">
    <property type="protein sequence ID" value="KZT59677.1"/>
    <property type="molecule type" value="Genomic_DNA"/>
</dbReference>
<name>A0A165HSC0_9BASI</name>
<organism evidence="2 3">
    <name type="scientific">Calocera cornea HHB12733</name>
    <dbReference type="NCBI Taxonomy" id="1353952"/>
    <lineage>
        <taxon>Eukaryota</taxon>
        <taxon>Fungi</taxon>
        <taxon>Dikarya</taxon>
        <taxon>Basidiomycota</taxon>
        <taxon>Agaricomycotina</taxon>
        <taxon>Dacrymycetes</taxon>
        <taxon>Dacrymycetales</taxon>
        <taxon>Dacrymycetaceae</taxon>
        <taxon>Calocera</taxon>
    </lineage>
</organism>
<keyword evidence="1" id="KW-0732">Signal</keyword>
<evidence type="ECO:0000256" key="1">
    <source>
        <dbReference type="SAM" id="SignalP"/>
    </source>
</evidence>
<keyword evidence="3" id="KW-1185">Reference proteome</keyword>
<reference evidence="2 3" key="1">
    <citation type="journal article" date="2016" name="Mol. Biol. Evol.">
        <title>Comparative Genomics of Early-Diverging Mushroom-Forming Fungi Provides Insights into the Origins of Lignocellulose Decay Capabilities.</title>
        <authorList>
            <person name="Nagy L.G."/>
            <person name="Riley R."/>
            <person name="Tritt A."/>
            <person name="Adam C."/>
            <person name="Daum C."/>
            <person name="Floudas D."/>
            <person name="Sun H."/>
            <person name="Yadav J.S."/>
            <person name="Pangilinan J."/>
            <person name="Larsson K.H."/>
            <person name="Matsuura K."/>
            <person name="Barry K."/>
            <person name="Labutti K."/>
            <person name="Kuo R."/>
            <person name="Ohm R.A."/>
            <person name="Bhattacharya S.S."/>
            <person name="Shirouzu T."/>
            <person name="Yoshinaga Y."/>
            <person name="Martin F.M."/>
            <person name="Grigoriev I.V."/>
            <person name="Hibbett D.S."/>
        </authorList>
    </citation>
    <scope>NUCLEOTIDE SEQUENCE [LARGE SCALE GENOMIC DNA]</scope>
    <source>
        <strain evidence="2 3">HHB12733</strain>
    </source>
</reference>